<feature type="compositionally biased region" description="Polar residues" evidence="1">
    <location>
        <begin position="1"/>
        <end position="10"/>
    </location>
</feature>
<accession>A0A821YZL4</accession>
<reference evidence="2" key="1">
    <citation type="submission" date="2021-02" db="EMBL/GenBank/DDBJ databases">
        <authorList>
            <person name="Nowell W R."/>
        </authorList>
    </citation>
    <scope>NUCLEOTIDE SEQUENCE</scope>
</reference>
<dbReference type="Proteomes" id="UP000663838">
    <property type="component" value="Unassembled WGS sequence"/>
</dbReference>
<gene>
    <name evidence="2" type="ORF">TOA249_LOCUS34470</name>
</gene>
<evidence type="ECO:0000313" key="3">
    <source>
        <dbReference type="Proteomes" id="UP000663838"/>
    </source>
</evidence>
<feature type="non-terminal residue" evidence="2">
    <location>
        <position position="1"/>
    </location>
</feature>
<sequence length="90" mass="9871">RTRYQTNISSKPVAPSPLLSMPDPIATEPSLHKIVQHVGGTHHVQDVQQVQNAHELQDIQPFSNDPEAQGALPASHPEQISITTESTRYA</sequence>
<evidence type="ECO:0000313" key="2">
    <source>
        <dbReference type="EMBL" id="CAF4968533.1"/>
    </source>
</evidence>
<feature type="region of interest" description="Disordered" evidence="1">
    <location>
        <begin position="1"/>
        <end position="24"/>
    </location>
</feature>
<dbReference type="AlphaFoldDB" id="A0A821YZL4"/>
<comment type="caution">
    <text evidence="2">The sequence shown here is derived from an EMBL/GenBank/DDBJ whole genome shotgun (WGS) entry which is preliminary data.</text>
</comment>
<dbReference type="EMBL" id="CAJOBS010020419">
    <property type="protein sequence ID" value="CAF4968533.1"/>
    <property type="molecule type" value="Genomic_DNA"/>
</dbReference>
<organism evidence="2 3">
    <name type="scientific">Rotaria socialis</name>
    <dbReference type="NCBI Taxonomy" id="392032"/>
    <lineage>
        <taxon>Eukaryota</taxon>
        <taxon>Metazoa</taxon>
        <taxon>Spiralia</taxon>
        <taxon>Gnathifera</taxon>
        <taxon>Rotifera</taxon>
        <taxon>Eurotatoria</taxon>
        <taxon>Bdelloidea</taxon>
        <taxon>Philodinida</taxon>
        <taxon>Philodinidae</taxon>
        <taxon>Rotaria</taxon>
    </lineage>
</organism>
<name>A0A821YZL4_9BILA</name>
<feature type="compositionally biased region" description="Polar residues" evidence="1">
    <location>
        <begin position="78"/>
        <end position="90"/>
    </location>
</feature>
<evidence type="ECO:0000256" key="1">
    <source>
        <dbReference type="SAM" id="MobiDB-lite"/>
    </source>
</evidence>
<proteinExistence type="predicted"/>
<feature type="region of interest" description="Disordered" evidence="1">
    <location>
        <begin position="49"/>
        <end position="90"/>
    </location>
</feature>
<protein>
    <submittedName>
        <fullName evidence="2">Uncharacterized protein</fullName>
    </submittedName>
</protein>
<feature type="non-terminal residue" evidence="2">
    <location>
        <position position="90"/>
    </location>
</feature>